<dbReference type="RefSeq" id="WP_115669797.1">
    <property type="nucleotide sequence ID" value="NZ_UEYP01000003.1"/>
</dbReference>
<protein>
    <recommendedName>
        <fullName evidence="1">DUF6968 domain-containing protein</fullName>
    </recommendedName>
</protein>
<dbReference type="EMBL" id="UEYP01000003">
    <property type="protein sequence ID" value="SSC67132.1"/>
    <property type="molecule type" value="Genomic_DNA"/>
</dbReference>
<dbReference type="Pfam" id="PF22302">
    <property type="entry name" value="DUF6968"/>
    <property type="match status" value="1"/>
</dbReference>
<name>A0A376AH30_9HYPH</name>
<dbReference type="InterPro" id="IPR054241">
    <property type="entry name" value="DUF6968"/>
</dbReference>
<dbReference type="AlphaFoldDB" id="A0A376AH30"/>
<evidence type="ECO:0000313" key="3">
    <source>
        <dbReference type="Proteomes" id="UP000254764"/>
    </source>
</evidence>
<reference evidence="3" key="1">
    <citation type="submission" date="2018-07" db="EMBL/GenBank/DDBJ databases">
        <authorList>
            <person name="Peiro R."/>
            <person name="Begona"/>
            <person name="Cbmso G."/>
            <person name="Lopez M."/>
            <person name="Gonzalez S."/>
        </authorList>
    </citation>
    <scope>NUCLEOTIDE SEQUENCE [LARGE SCALE GENOMIC DNA]</scope>
</reference>
<gene>
    <name evidence="2" type="ORF">RHIZ70_2840</name>
</gene>
<dbReference type="OrthoDB" id="7276171at2"/>
<organism evidence="2 3">
    <name type="scientific">Ciceribacter selenitireducens ATCC BAA-1503</name>
    <dbReference type="NCBI Taxonomy" id="1336235"/>
    <lineage>
        <taxon>Bacteria</taxon>
        <taxon>Pseudomonadati</taxon>
        <taxon>Pseudomonadota</taxon>
        <taxon>Alphaproteobacteria</taxon>
        <taxon>Hyphomicrobiales</taxon>
        <taxon>Rhizobiaceae</taxon>
        <taxon>Ciceribacter</taxon>
    </lineage>
</organism>
<evidence type="ECO:0000313" key="2">
    <source>
        <dbReference type="EMBL" id="SSC67132.1"/>
    </source>
</evidence>
<sequence>MNETVFVERRFDLNGGELLVRFLTPVKAPGGEFQCRWSIHWPEGEIAYRACGEDGIQALTLAMQAVHDRLLESEAYKAGRLTLWGQRDLDLPPKLDDRTALPDPAASRWLANR</sequence>
<proteinExistence type="predicted"/>
<feature type="domain" description="DUF6968" evidence="1">
    <location>
        <begin position="8"/>
        <end position="92"/>
    </location>
</feature>
<accession>A0A376AH30</accession>
<keyword evidence="3" id="KW-1185">Reference proteome</keyword>
<evidence type="ECO:0000259" key="1">
    <source>
        <dbReference type="Pfam" id="PF22302"/>
    </source>
</evidence>
<dbReference type="Proteomes" id="UP000254764">
    <property type="component" value="Unassembled WGS sequence"/>
</dbReference>